<dbReference type="Pfam" id="PF13302">
    <property type="entry name" value="Acetyltransf_3"/>
    <property type="match status" value="1"/>
</dbReference>
<comment type="caution">
    <text evidence="2">The sequence shown here is derived from an EMBL/GenBank/DDBJ whole genome shotgun (WGS) entry which is preliminary data.</text>
</comment>
<dbReference type="GO" id="GO:0016747">
    <property type="term" value="F:acyltransferase activity, transferring groups other than amino-acyl groups"/>
    <property type="evidence" value="ECO:0007669"/>
    <property type="project" value="InterPro"/>
</dbReference>
<dbReference type="RefSeq" id="WP_114350312.1">
    <property type="nucleotide sequence ID" value="NZ_QPJL01000021.1"/>
</dbReference>
<organism evidence="2 3">
    <name type="scientific">Paracoccus lutimaris</name>
    <dbReference type="NCBI Taxonomy" id="1490030"/>
    <lineage>
        <taxon>Bacteria</taxon>
        <taxon>Pseudomonadati</taxon>
        <taxon>Pseudomonadota</taxon>
        <taxon>Alphaproteobacteria</taxon>
        <taxon>Rhodobacterales</taxon>
        <taxon>Paracoccaceae</taxon>
        <taxon>Paracoccus</taxon>
    </lineage>
</organism>
<dbReference type="AlphaFoldDB" id="A0A368YID8"/>
<protein>
    <submittedName>
        <fullName evidence="2">RimJ/RimL family protein N-acetyltransferase</fullName>
    </submittedName>
</protein>
<sequence length="176" mass="19148">MTASASLSVQVPVLETQRLILREPRLADFDAYADFAASPRAGFVGGPMDRMQAWSRFAASTGHWILRGFGLWTIEDKATGAVAGRAGLIAHEGWPETELGWQIHDGFEGRGYAHEAAMAARSHACHVMGLPPMISLIAPANTRSRRLAERMGAVIERESELLGQPCLIYRHPAEAA</sequence>
<evidence type="ECO:0000313" key="3">
    <source>
        <dbReference type="Proteomes" id="UP000253345"/>
    </source>
</evidence>
<dbReference type="SUPFAM" id="SSF55729">
    <property type="entry name" value="Acyl-CoA N-acyltransferases (Nat)"/>
    <property type="match status" value="1"/>
</dbReference>
<dbReference type="Gene3D" id="3.40.630.30">
    <property type="match status" value="1"/>
</dbReference>
<name>A0A368YID8_9RHOB</name>
<keyword evidence="3" id="KW-1185">Reference proteome</keyword>
<keyword evidence="2" id="KW-0808">Transferase</keyword>
<dbReference type="PANTHER" id="PTHR43792">
    <property type="entry name" value="GNAT FAMILY, PUTATIVE (AFU_ORTHOLOGUE AFUA_3G00765)-RELATED-RELATED"/>
    <property type="match status" value="1"/>
</dbReference>
<evidence type="ECO:0000259" key="1">
    <source>
        <dbReference type="Pfam" id="PF13302"/>
    </source>
</evidence>
<evidence type="ECO:0000313" key="2">
    <source>
        <dbReference type="EMBL" id="RCW80001.1"/>
    </source>
</evidence>
<gene>
    <name evidence="2" type="ORF">DFP89_12132</name>
</gene>
<dbReference type="InterPro" id="IPR000182">
    <property type="entry name" value="GNAT_dom"/>
</dbReference>
<reference evidence="2 3" key="1">
    <citation type="submission" date="2018-07" db="EMBL/GenBank/DDBJ databases">
        <title>Genomic Encyclopedia of Type Strains, Phase III (KMG-III): the genomes of soil and plant-associated and newly described type strains.</title>
        <authorList>
            <person name="Whitman W."/>
        </authorList>
    </citation>
    <scope>NUCLEOTIDE SEQUENCE [LARGE SCALE GENOMIC DNA]</scope>
    <source>
        <strain evidence="2 3">CECT 8525</strain>
    </source>
</reference>
<feature type="domain" description="N-acetyltransferase" evidence="1">
    <location>
        <begin position="18"/>
        <end position="153"/>
    </location>
</feature>
<dbReference type="EMBL" id="QPJL01000021">
    <property type="protein sequence ID" value="RCW80001.1"/>
    <property type="molecule type" value="Genomic_DNA"/>
</dbReference>
<proteinExistence type="predicted"/>
<accession>A0A368YID8</accession>
<dbReference type="InterPro" id="IPR051531">
    <property type="entry name" value="N-acetyltransferase"/>
</dbReference>
<dbReference type="OrthoDB" id="6293260at2"/>
<dbReference type="InterPro" id="IPR016181">
    <property type="entry name" value="Acyl_CoA_acyltransferase"/>
</dbReference>
<dbReference type="Proteomes" id="UP000253345">
    <property type="component" value="Unassembled WGS sequence"/>
</dbReference>
<dbReference type="PANTHER" id="PTHR43792:SF1">
    <property type="entry name" value="N-ACETYLTRANSFERASE DOMAIN-CONTAINING PROTEIN"/>
    <property type="match status" value="1"/>
</dbReference>